<feature type="transmembrane region" description="Helical" evidence="7">
    <location>
        <begin position="181"/>
        <end position="202"/>
    </location>
</feature>
<feature type="transmembrane region" description="Helical" evidence="7">
    <location>
        <begin position="581"/>
        <end position="602"/>
    </location>
</feature>
<evidence type="ECO:0000313" key="9">
    <source>
        <dbReference type="EMBL" id="MCF8714411.1"/>
    </source>
</evidence>
<keyword evidence="2" id="KW-0813">Transport</keyword>
<dbReference type="PROSITE" id="PS51202">
    <property type="entry name" value="RCK_C"/>
    <property type="match status" value="1"/>
</dbReference>
<feature type="transmembrane region" description="Helical" evidence="7">
    <location>
        <begin position="6"/>
        <end position="24"/>
    </location>
</feature>
<evidence type="ECO:0000256" key="6">
    <source>
        <dbReference type="ARBA" id="ARBA00023136"/>
    </source>
</evidence>
<feature type="transmembrane region" description="Helical" evidence="7">
    <location>
        <begin position="421"/>
        <end position="450"/>
    </location>
</feature>
<dbReference type="EMBL" id="JAETXX010000002">
    <property type="protein sequence ID" value="MCF8714411.1"/>
    <property type="molecule type" value="Genomic_DNA"/>
</dbReference>
<feature type="transmembrane region" description="Helical" evidence="7">
    <location>
        <begin position="501"/>
        <end position="521"/>
    </location>
</feature>
<feature type="transmembrane region" description="Helical" evidence="7">
    <location>
        <begin position="51"/>
        <end position="70"/>
    </location>
</feature>
<evidence type="ECO:0000256" key="4">
    <source>
        <dbReference type="ARBA" id="ARBA00022737"/>
    </source>
</evidence>
<evidence type="ECO:0000259" key="8">
    <source>
        <dbReference type="PROSITE" id="PS51202"/>
    </source>
</evidence>
<feature type="domain" description="RCK C-terminal" evidence="8">
    <location>
        <begin position="307"/>
        <end position="398"/>
    </location>
</feature>
<dbReference type="Pfam" id="PF03600">
    <property type="entry name" value="CitMHS"/>
    <property type="match status" value="1"/>
</dbReference>
<dbReference type="RefSeq" id="WP_236958370.1">
    <property type="nucleotide sequence ID" value="NZ_JAETXX010000002.1"/>
</dbReference>
<keyword evidence="6 7" id="KW-0472">Membrane</keyword>
<proteinExistence type="predicted"/>
<reference evidence="9 10" key="1">
    <citation type="submission" date="2021-01" db="EMBL/GenBank/DDBJ databases">
        <title>Genome sequencing of Joostella atrarenae M1-2 (= KCTC 23194).</title>
        <authorList>
            <person name="Zakaria M.R."/>
            <person name="Lam M.Q."/>
            <person name="Chong C.S."/>
        </authorList>
    </citation>
    <scope>NUCLEOTIDE SEQUENCE [LARGE SCALE GENOMIC DNA]</scope>
    <source>
        <strain evidence="9 10">M1-2</strain>
    </source>
</reference>
<feature type="transmembrane region" description="Helical" evidence="7">
    <location>
        <begin position="139"/>
        <end position="161"/>
    </location>
</feature>
<dbReference type="InterPro" id="IPR006037">
    <property type="entry name" value="RCK_C"/>
</dbReference>
<name>A0ABS9J1W2_9FLAO</name>
<comment type="subcellular location">
    <subcellularLocation>
        <location evidence="1">Membrane</location>
        <topology evidence="1">Multi-pass membrane protein</topology>
    </subcellularLocation>
</comment>
<feature type="transmembrane region" description="Helical" evidence="7">
    <location>
        <begin position="29"/>
        <end position="45"/>
    </location>
</feature>
<keyword evidence="10" id="KW-1185">Reference proteome</keyword>
<evidence type="ECO:0000256" key="5">
    <source>
        <dbReference type="ARBA" id="ARBA00022989"/>
    </source>
</evidence>
<dbReference type="Gene3D" id="3.30.70.1450">
    <property type="entry name" value="Regulator of K+ conductance, C-terminal domain"/>
    <property type="match status" value="1"/>
</dbReference>
<organism evidence="9 10">
    <name type="scientific">Joostella atrarenae</name>
    <dbReference type="NCBI Taxonomy" id="679257"/>
    <lineage>
        <taxon>Bacteria</taxon>
        <taxon>Pseudomonadati</taxon>
        <taxon>Bacteroidota</taxon>
        <taxon>Flavobacteriia</taxon>
        <taxon>Flavobacteriales</taxon>
        <taxon>Flavobacteriaceae</taxon>
        <taxon>Joostella</taxon>
    </lineage>
</organism>
<dbReference type="Proteomes" id="UP000829517">
    <property type="component" value="Unassembled WGS sequence"/>
</dbReference>
<dbReference type="PANTHER" id="PTHR43652">
    <property type="entry name" value="BASIC AMINO ACID ANTIPORTER YFCC-RELATED"/>
    <property type="match status" value="1"/>
</dbReference>
<evidence type="ECO:0000256" key="1">
    <source>
        <dbReference type="ARBA" id="ARBA00004141"/>
    </source>
</evidence>
<dbReference type="InterPro" id="IPR004680">
    <property type="entry name" value="Cit_transptr-like_dom"/>
</dbReference>
<dbReference type="InterPro" id="IPR051679">
    <property type="entry name" value="DASS-Related_Transporters"/>
</dbReference>
<feature type="transmembrane region" description="Helical" evidence="7">
    <location>
        <begin position="542"/>
        <end position="561"/>
    </location>
</feature>
<dbReference type="SUPFAM" id="SSF116726">
    <property type="entry name" value="TrkA C-terminal domain-like"/>
    <property type="match status" value="2"/>
</dbReference>
<dbReference type="InterPro" id="IPR036721">
    <property type="entry name" value="RCK_C_sf"/>
</dbReference>
<comment type="caution">
    <text evidence="9">The sequence shown here is derived from an EMBL/GenBank/DDBJ whole genome shotgun (WGS) entry which is preliminary data.</text>
</comment>
<gene>
    <name evidence="9" type="ORF">JM658_06160</name>
</gene>
<evidence type="ECO:0000256" key="3">
    <source>
        <dbReference type="ARBA" id="ARBA00022692"/>
    </source>
</evidence>
<accession>A0ABS9J1W2</accession>
<sequence length="608" mass="66867">MSIEIIYVFAVLLLVVIFFAFEIFPVDKIAFFIIVSLLLFGVISPEEAVSGFSNSATITVLCLMIIAIALEQNGIINWLANGLKRFKTLPVLLLIPVFMTISGTISAFISTTAVVIVFIKILTELSIKYNIPRSKLLLPISFAGILGGSCTLMGTSTNLIVNSVAAKFGAERFTFFEFSEYGLIFLAIGIVFVTLTSFLLPWDTSNNLNKEYELDQYLTSIEFDASSELIDKKIMDTFLFDDPGISLLKLTRNGISNKSPGKYITLRKGDKLLLSCNMDSLVKIKDTEGIIINNYKVSNDQTSDDEENSNEFDSKQNAFVELLMLPGAPLLKRSINELKGKMINGGLPLAIKRRKNIQNVKDKLLNTNPDRIKLKVGDRLLVEVPKDRLADFSTIDNMAVLQEHTSYASVPNYKKVLTLCILLTVIGLAASGVLTILASSLTGCFLLLMFNCTELSKVYQNINWEIIFLLAGMIPLGIAMNNSGADVWVSTQLLELISGKQPTIIIGLIFLFTMLLSGIISNNATAIIMTPIAISLATASNLPLKPFILAVLFSANFSFFTPLGYQTNTLIYGLGLYKFKHFLIIGGILSIILWIVASLLLGNMLPDA</sequence>
<feature type="transmembrane region" description="Helical" evidence="7">
    <location>
        <begin position="91"/>
        <end position="119"/>
    </location>
</feature>
<keyword evidence="3 7" id="KW-0812">Transmembrane</keyword>
<protein>
    <submittedName>
        <fullName evidence="9">SLC13 family permease</fullName>
    </submittedName>
</protein>
<dbReference type="PANTHER" id="PTHR43652:SF2">
    <property type="entry name" value="BASIC AMINO ACID ANTIPORTER YFCC-RELATED"/>
    <property type="match status" value="1"/>
</dbReference>
<evidence type="ECO:0000256" key="2">
    <source>
        <dbReference type="ARBA" id="ARBA00022448"/>
    </source>
</evidence>
<evidence type="ECO:0000256" key="7">
    <source>
        <dbReference type="SAM" id="Phobius"/>
    </source>
</evidence>
<keyword evidence="4" id="KW-0677">Repeat</keyword>
<keyword evidence="5 7" id="KW-1133">Transmembrane helix</keyword>
<evidence type="ECO:0000313" key="10">
    <source>
        <dbReference type="Proteomes" id="UP000829517"/>
    </source>
</evidence>